<feature type="transmembrane region" description="Helical" evidence="7">
    <location>
        <begin position="7"/>
        <end position="24"/>
    </location>
</feature>
<feature type="transmembrane region" description="Helical" evidence="7">
    <location>
        <begin position="308"/>
        <end position="332"/>
    </location>
</feature>
<protein>
    <submittedName>
        <fullName evidence="9">MFS transporter</fullName>
    </submittedName>
</protein>
<dbReference type="InterPro" id="IPR051788">
    <property type="entry name" value="MFS_Transporter"/>
</dbReference>
<name>A0A172T4F5_FERPE</name>
<dbReference type="PROSITE" id="PS50850">
    <property type="entry name" value="MFS"/>
    <property type="match status" value="1"/>
</dbReference>
<evidence type="ECO:0000256" key="1">
    <source>
        <dbReference type="ARBA" id="ARBA00004127"/>
    </source>
</evidence>
<evidence type="ECO:0000256" key="5">
    <source>
        <dbReference type="ARBA" id="ARBA00022989"/>
    </source>
</evidence>
<feature type="transmembrane region" description="Helical" evidence="7">
    <location>
        <begin position="30"/>
        <end position="56"/>
    </location>
</feature>
<dbReference type="OrthoDB" id="41970at2"/>
<sequence>MENLYPMLVIFSYSLVLNSMPPLLSSFRELFNISIALSSFLPFFSLAGTVISNIFTGIFLNKLGIKRALLTGYFLTIVGALIVAFSGNYLLSILGLFIFGLSTGFGFTGSTTLLSQAKNPNFGFYHGAYGIGGILAPFCISWATKNFGDFRNVYLMYAIMFLLLTLYTVIKTFPILQNSLGGFSLKGISNAFRDTHFSTFLLLLILYSSVEIGVITWAGIVMKNVIISSYVAYALFWLAFTLSRFFTDFLEKVMSSLLRTNAIILGFTVFLFFWLRNPLFFALSGFFFGPLFPYMQKNALGKIKKEHLTLFNGATYAFTSLGGSVVSMLMGMVIERNIFLALIVPLVILTSMELISLKTGKIK</sequence>
<evidence type="ECO:0000256" key="6">
    <source>
        <dbReference type="ARBA" id="ARBA00023136"/>
    </source>
</evidence>
<dbReference type="SUPFAM" id="SSF103473">
    <property type="entry name" value="MFS general substrate transporter"/>
    <property type="match status" value="1"/>
</dbReference>
<evidence type="ECO:0000259" key="8">
    <source>
        <dbReference type="PROSITE" id="PS50850"/>
    </source>
</evidence>
<comment type="subcellular location">
    <subcellularLocation>
        <location evidence="1">Endomembrane system</location>
        <topology evidence="1">Multi-pass membrane protein</topology>
    </subcellularLocation>
</comment>
<evidence type="ECO:0000256" key="3">
    <source>
        <dbReference type="ARBA" id="ARBA00022448"/>
    </source>
</evidence>
<reference evidence="9 12" key="1">
    <citation type="submission" date="2014-08" db="EMBL/GenBank/DDBJ databases">
        <title>Fervidobacterium pennivorans DYC genome.</title>
        <authorList>
            <person name="Wushke S."/>
        </authorList>
    </citation>
    <scope>NUCLEOTIDE SEQUENCE [LARGE SCALE GENOMIC DNA]</scope>
    <source>
        <strain evidence="9 12">DYC</strain>
    </source>
</reference>
<dbReference type="KEGG" id="fng:JM64_07690"/>
<evidence type="ECO:0000256" key="7">
    <source>
        <dbReference type="SAM" id="Phobius"/>
    </source>
</evidence>
<dbReference type="EMBL" id="DTBH01000013">
    <property type="protein sequence ID" value="HGQ76420.1"/>
    <property type="molecule type" value="Genomic_DNA"/>
</dbReference>
<dbReference type="GO" id="GO:0022857">
    <property type="term" value="F:transmembrane transporter activity"/>
    <property type="evidence" value="ECO:0007669"/>
    <property type="project" value="InterPro"/>
</dbReference>
<evidence type="ECO:0000256" key="4">
    <source>
        <dbReference type="ARBA" id="ARBA00022692"/>
    </source>
</evidence>
<evidence type="ECO:0000313" key="9">
    <source>
        <dbReference type="EMBL" id="ANE41844.1"/>
    </source>
</evidence>
<evidence type="ECO:0000313" key="11">
    <source>
        <dbReference type="EMBL" id="HGU41478.1"/>
    </source>
</evidence>
<dbReference type="Gene3D" id="1.20.1250.20">
    <property type="entry name" value="MFS general substrate transporter like domains"/>
    <property type="match status" value="1"/>
</dbReference>
<feature type="transmembrane region" description="Helical" evidence="7">
    <location>
        <begin position="122"/>
        <end position="143"/>
    </location>
</feature>
<comment type="similarity">
    <text evidence="2">Belongs to the major facilitator superfamily.</text>
</comment>
<feature type="transmembrane region" description="Helical" evidence="7">
    <location>
        <begin position="155"/>
        <end position="176"/>
    </location>
</feature>
<feature type="transmembrane region" description="Helical" evidence="7">
    <location>
        <begin position="226"/>
        <end position="245"/>
    </location>
</feature>
<dbReference type="GO" id="GO:0016020">
    <property type="term" value="C:membrane"/>
    <property type="evidence" value="ECO:0007669"/>
    <property type="project" value="TreeGrafter"/>
</dbReference>
<evidence type="ECO:0000256" key="2">
    <source>
        <dbReference type="ARBA" id="ARBA00008335"/>
    </source>
</evidence>
<keyword evidence="3" id="KW-0813">Transport</keyword>
<proteinExistence type="inferred from homology"/>
<dbReference type="InterPro" id="IPR036259">
    <property type="entry name" value="MFS_trans_sf"/>
</dbReference>
<keyword evidence="6 7" id="KW-0472">Membrane</keyword>
<organism evidence="9 12">
    <name type="scientific">Fervidobacterium pennivorans</name>
    <dbReference type="NCBI Taxonomy" id="93466"/>
    <lineage>
        <taxon>Bacteria</taxon>
        <taxon>Thermotogati</taxon>
        <taxon>Thermotogota</taxon>
        <taxon>Thermotogae</taxon>
        <taxon>Thermotogales</taxon>
        <taxon>Fervidobacteriaceae</taxon>
        <taxon>Fervidobacterium</taxon>
    </lineage>
</organism>
<feature type="transmembrane region" description="Helical" evidence="7">
    <location>
        <begin position="257"/>
        <end position="274"/>
    </location>
</feature>
<feature type="domain" description="Major facilitator superfamily (MFS) profile" evidence="8">
    <location>
        <begin position="1"/>
        <end position="176"/>
    </location>
</feature>
<dbReference type="PATRIC" id="fig|93466.3.peg.1622"/>
<dbReference type="InterPro" id="IPR020846">
    <property type="entry name" value="MFS_dom"/>
</dbReference>
<dbReference type="EMBL" id="CP011393">
    <property type="protein sequence ID" value="ANE41844.1"/>
    <property type="molecule type" value="Genomic_DNA"/>
</dbReference>
<dbReference type="EMBL" id="DSZT01000030">
    <property type="protein sequence ID" value="HGU41478.1"/>
    <property type="molecule type" value="Genomic_DNA"/>
</dbReference>
<feature type="transmembrane region" description="Helical" evidence="7">
    <location>
        <begin position="68"/>
        <end position="87"/>
    </location>
</feature>
<gene>
    <name evidence="11" type="ORF">ENT72_00915</name>
    <name evidence="10" type="ORF">ENU12_00510</name>
    <name evidence="9" type="ORF">JM64_07690</name>
</gene>
<dbReference type="PANTHER" id="PTHR23514">
    <property type="entry name" value="BYPASS OF STOP CODON PROTEIN 6"/>
    <property type="match status" value="1"/>
</dbReference>
<dbReference type="Pfam" id="PF07690">
    <property type="entry name" value="MFS_1"/>
    <property type="match status" value="1"/>
</dbReference>
<dbReference type="PANTHER" id="PTHR23514:SF3">
    <property type="entry name" value="BYPASS OF STOP CODON PROTEIN 6"/>
    <property type="match status" value="1"/>
</dbReference>
<keyword evidence="5 7" id="KW-1133">Transmembrane helix</keyword>
<dbReference type="Proteomes" id="UP000077096">
    <property type="component" value="Chromosome"/>
</dbReference>
<dbReference type="AlphaFoldDB" id="A0A172T4F5"/>
<evidence type="ECO:0000313" key="12">
    <source>
        <dbReference type="Proteomes" id="UP000077096"/>
    </source>
</evidence>
<feature type="transmembrane region" description="Helical" evidence="7">
    <location>
        <begin position="338"/>
        <end position="357"/>
    </location>
</feature>
<evidence type="ECO:0000313" key="10">
    <source>
        <dbReference type="EMBL" id="HGQ76420.1"/>
    </source>
</evidence>
<reference evidence="10" key="2">
    <citation type="journal article" date="2020" name="mSystems">
        <title>Genome- and Community-Level Interaction Insights into Carbon Utilization and Element Cycling Functions of Hydrothermarchaeota in Hydrothermal Sediment.</title>
        <authorList>
            <person name="Zhou Z."/>
            <person name="Liu Y."/>
            <person name="Xu W."/>
            <person name="Pan J."/>
            <person name="Luo Z.H."/>
            <person name="Li M."/>
        </authorList>
    </citation>
    <scope>NUCLEOTIDE SEQUENCE [LARGE SCALE GENOMIC DNA]</scope>
    <source>
        <strain evidence="11">SpSt-604</strain>
        <strain evidence="10">SpSt-640</strain>
    </source>
</reference>
<dbReference type="InterPro" id="IPR011701">
    <property type="entry name" value="MFS"/>
</dbReference>
<keyword evidence="4 7" id="KW-0812">Transmembrane</keyword>
<feature type="transmembrane region" description="Helical" evidence="7">
    <location>
        <begin position="197"/>
        <end position="220"/>
    </location>
</feature>
<feature type="transmembrane region" description="Helical" evidence="7">
    <location>
        <begin position="93"/>
        <end position="115"/>
    </location>
</feature>
<accession>A0A172T4F5</accession>
<dbReference type="GO" id="GO:0012505">
    <property type="term" value="C:endomembrane system"/>
    <property type="evidence" value="ECO:0007669"/>
    <property type="project" value="UniProtKB-SubCell"/>
</dbReference>